<evidence type="ECO:0000313" key="2">
    <source>
        <dbReference type="EMBL" id="VIO52921.1"/>
    </source>
</evidence>
<dbReference type="AlphaFoldDB" id="A0A4E9D2P6"/>
<dbReference type="EMBL" id="CAAKMV010000044">
    <property type="protein sequence ID" value="VIO52921.1"/>
    <property type="molecule type" value="Genomic_DNA"/>
</dbReference>
<name>A0A4E9D2P6_GIBZA</name>
<proteinExistence type="predicted"/>
<protein>
    <recommendedName>
        <fullName evidence="3">Arrestin-like N-terminal domain-containing protein</fullName>
    </recommendedName>
</protein>
<gene>
    <name evidence="2" type="ORF">FUG_LOCUS55220</name>
</gene>
<sequence>MPRTGALCTSSLGIRLKGNQPSYAPGDTIIGTVYRKNHVVSANASIFISVSGRSKTKMVVSRGNSSSTYRGRFNLIPPRNRQKIFGGPVHIEIGGDEQAWPFAITLPKYVDPDHLQNGEQSESFLPLRMADHVLPSTYAYPTMGHTEAFVEYFLMATMQLGGKGETYEATLPITVMSLDPDPPIADFELKKARSNHQIVTYRLVPGMDEVKLSFSQKFKQVLQTTSVPVFAFDLFIGLPTAIQLDNPNPLPLLLHIVPNKKDTSQVLHDVPRKVKLGFLAIHVVTTTEIMCEGSFTPHTKDKNAEINLCLMDALSNAKDGIYIPCENNCTPINIGAMLDLRLGCYGPGYPHRHGGSRSFNPSFTTYNIRQTHKLKWEIRGTIAGEFFKEHGAIPVTLLAPSDERGSGRFEPDVKVPVANAEAAGESGPIAGPSQVQRNESWIQPPAEDEAPPSFTQAVNEDAGSRPPEKASA</sequence>
<accession>A0A4E9D2P6</accession>
<evidence type="ECO:0000256" key="1">
    <source>
        <dbReference type="SAM" id="MobiDB-lite"/>
    </source>
</evidence>
<reference evidence="2" key="1">
    <citation type="submission" date="2019-04" db="EMBL/GenBank/DDBJ databases">
        <authorList>
            <person name="Melise S."/>
            <person name="Noan J."/>
            <person name="Okalmin O."/>
        </authorList>
    </citation>
    <scope>NUCLEOTIDE SEQUENCE</scope>
    <source>
        <strain evidence="2">FN9</strain>
    </source>
</reference>
<organism evidence="2">
    <name type="scientific">Gibberella zeae</name>
    <name type="common">Wheat head blight fungus</name>
    <name type="synonym">Fusarium graminearum</name>
    <dbReference type="NCBI Taxonomy" id="5518"/>
    <lineage>
        <taxon>Eukaryota</taxon>
        <taxon>Fungi</taxon>
        <taxon>Dikarya</taxon>
        <taxon>Ascomycota</taxon>
        <taxon>Pezizomycotina</taxon>
        <taxon>Sordariomycetes</taxon>
        <taxon>Hypocreomycetidae</taxon>
        <taxon>Hypocreales</taxon>
        <taxon>Nectriaceae</taxon>
        <taxon>Fusarium</taxon>
    </lineage>
</organism>
<evidence type="ECO:0008006" key="3">
    <source>
        <dbReference type="Google" id="ProtNLM"/>
    </source>
</evidence>
<feature type="compositionally biased region" description="Basic and acidic residues" evidence="1">
    <location>
        <begin position="462"/>
        <end position="472"/>
    </location>
</feature>
<dbReference type="Gene3D" id="2.60.40.640">
    <property type="match status" value="1"/>
</dbReference>
<dbReference type="InterPro" id="IPR014752">
    <property type="entry name" value="Arrestin-like_C"/>
</dbReference>
<feature type="region of interest" description="Disordered" evidence="1">
    <location>
        <begin position="417"/>
        <end position="472"/>
    </location>
</feature>